<feature type="domain" description="Glycosyltransferase 2-like" evidence="1">
    <location>
        <begin position="145"/>
        <end position="299"/>
    </location>
</feature>
<evidence type="ECO:0000259" key="1">
    <source>
        <dbReference type="Pfam" id="PF00535"/>
    </source>
</evidence>
<dbReference type="InterPro" id="IPR029044">
    <property type="entry name" value="Nucleotide-diphossugar_trans"/>
</dbReference>
<gene>
    <name evidence="2" type="ordered locus">CA_C2408</name>
</gene>
<dbReference type="OrthoDB" id="9810303at2"/>
<name>Q97GF9_CLOAB</name>
<dbReference type="Proteomes" id="UP000000814">
    <property type="component" value="Chromosome"/>
</dbReference>
<proteinExistence type="predicted"/>
<dbReference type="GO" id="GO:0006487">
    <property type="term" value="P:protein N-linked glycosylation"/>
    <property type="evidence" value="ECO:0007669"/>
    <property type="project" value="TreeGrafter"/>
</dbReference>
<dbReference type="PATRIC" id="fig|272562.8.peg.2605"/>
<dbReference type="HOGENOM" id="CLU_741549_0_0_9"/>
<organism evidence="2 3">
    <name type="scientific">Clostridium acetobutylicum (strain ATCC 824 / DSM 792 / JCM 1419 / IAM 19013 / LMG 5710 / NBRC 13948 / NRRL B-527 / VKM B-1787 / 2291 / W)</name>
    <dbReference type="NCBI Taxonomy" id="272562"/>
    <lineage>
        <taxon>Bacteria</taxon>
        <taxon>Bacillati</taxon>
        <taxon>Bacillota</taxon>
        <taxon>Clostridia</taxon>
        <taxon>Eubacteriales</taxon>
        <taxon>Clostridiaceae</taxon>
        <taxon>Clostridium</taxon>
    </lineage>
</organism>
<dbReference type="SUPFAM" id="SSF53448">
    <property type="entry name" value="Nucleotide-diphospho-sugar transferases"/>
    <property type="match status" value="1"/>
</dbReference>
<dbReference type="Gene3D" id="3.90.550.10">
    <property type="entry name" value="Spore Coat Polysaccharide Biosynthesis Protein SpsA, Chain A"/>
    <property type="match status" value="1"/>
</dbReference>
<dbReference type="KEGG" id="cac:CA_C2408"/>
<accession>Q97GF9</accession>
<dbReference type="STRING" id="272562.CA_C2408"/>
<dbReference type="Pfam" id="PF00535">
    <property type="entry name" value="Glycos_transf_2"/>
    <property type="match status" value="1"/>
</dbReference>
<reference evidence="2 3" key="1">
    <citation type="journal article" date="2001" name="J. Bacteriol.">
        <title>Genome sequence and comparative analysis of the solvent-producing bacterium Clostridium acetobutylicum.</title>
        <authorList>
            <person name="Nolling J."/>
            <person name="Breton G."/>
            <person name="Omelchenko M.V."/>
            <person name="Makarova K.S."/>
            <person name="Zeng Q."/>
            <person name="Gibson R."/>
            <person name="Lee H.M."/>
            <person name="Dubois J."/>
            <person name="Qiu D."/>
            <person name="Hitti J."/>
            <person name="Wolf Y.I."/>
            <person name="Tatusov R.L."/>
            <person name="Sabathe F."/>
            <person name="Doucette-Stamm L."/>
            <person name="Soucaille P."/>
            <person name="Daly M.J."/>
            <person name="Bennett G.N."/>
            <person name="Koonin E.V."/>
            <person name="Smith D.R."/>
        </authorList>
    </citation>
    <scope>NUCLEOTIDE SEQUENCE [LARGE SCALE GENOMIC DNA]</scope>
    <source>
        <strain evidence="3">ATCC 824 / DSM 792 / JCM 1419 / LMG 5710 / VKM B-1787</strain>
    </source>
</reference>
<sequence length="388" mass="45211">MAVSKIWSLRGGRKMDNKILIITDGKRNIPYKEVITFYDIDIFNMDKLNFIKEISHSLVIVDTDSSSKCITIGNIIRLSNMWIPILIVVNAKTSLTEEFQYLNDIKGLGQIKILRWKGKYPYEIVDNIQSILKPMYFIKPSDIAVVIPIYNEAARINYVYDFISKIKIMIEKGFTNASIFFLNDGSTDQTEELVNKLLEHYRENVEWIDDKASISYYKLDYNTKKAGTYIEALSYIRADTIIFVDSDDSFKIDDIALMLNIIKLGYYDIVIGTKDKTADDRNLARRIVSFFKRFVTKPLLPCKIDDSQTGLKIMNWNCAKYILPYLHEDMQLAIDLEMLYIAKKLKFRVFQLPVKCTDREGSHVNIIKDSLKFIKSIFKIKRLHRNMN</sequence>
<dbReference type="PIR" id="H97196">
    <property type="entry name" value="H97196"/>
</dbReference>
<dbReference type="InterPro" id="IPR001173">
    <property type="entry name" value="Glyco_trans_2-like"/>
</dbReference>
<dbReference type="CAZy" id="GT2">
    <property type="family name" value="Glycosyltransferase Family 2"/>
</dbReference>
<evidence type="ECO:0000313" key="3">
    <source>
        <dbReference type="Proteomes" id="UP000000814"/>
    </source>
</evidence>
<dbReference type="PANTHER" id="PTHR10859:SF91">
    <property type="entry name" value="DOLICHYL-PHOSPHATE BETA-GLUCOSYLTRANSFERASE"/>
    <property type="match status" value="1"/>
</dbReference>
<dbReference type="EMBL" id="AE001437">
    <property type="protein sequence ID" value="AAK80363.1"/>
    <property type="molecule type" value="Genomic_DNA"/>
</dbReference>
<dbReference type="eggNOG" id="COG0463">
    <property type="taxonomic scope" value="Bacteria"/>
</dbReference>
<evidence type="ECO:0000313" key="2">
    <source>
        <dbReference type="EMBL" id="AAK80363.1"/>
    </source>
</evidence>
<dbReference type="PANTHER" id="PTHR10859">
    <property type="entry name" value="GLYCOSYL TRANSFERASE"/>
    <property type="match status" value="1"/>
</dbReference>
<keyword evidence="3" id="KW-1185">Reference proteome</keyword>
<dbReference type="AlphaFoldDB" id="Q97GF9"/>
<protein>
    <submittedName>
        <fullName evidence="2">Glycosyltransferase</fullName>
    </submittedName>
</protein>